<keyword evidence="3 6" id="KW-0418">Kinase</keyword>
<dbReference type="PROSITE" id="PS51510">
    <property type="entry name" value="PHOSPHAGEN_KINASE_C"/>
    <property type="match status" value="1"/>
</dbReference>
<dbReference type="EC" id="2.7.14.1" evidence="6"/>
<feature type="binding site" evidence="6 7">
    <location>
        <begin position="209"/>
        <end position="214"/>
    </location>
    <ligand>
        <name>ATP</name>
        <dbReference type="ChEBI" id="CHEBI:30616"/>
    </ligand>
</feature>
<dbReference type="InterPro" id="IPR022414">
    <property type="entry name" value="ATP-guanido_PTrfase_cat"/>
</dbReference>
<dbReference type="InterPro" id="IPR022415">
    <property type="entry name" value="ATP-guanido_PTrfase_AS"/>
</dbReference>
<dbReference type="GO" id="GO:1990424">
    <property type="term" value="F:protein arginine kinase activity"/>
    <property type="evidence" value="ECO:0007669"/>
    <property type="project" value="UniProtKB-EC"/>
</dbReference>
<evidence type="ECO:0000256" key="2">
    <source>
        <dbReference type="ARBA" id="ARBA00022741"/>
    </source>
</evidence>
<dbReference type="CDD" id="cd07930">
    <property type="entry name" value="bacterial_phosphagen_kinase"/>
    <property type="match status" value="1"/>
</dbReference>
<dbReference type="AlphaFoldDB" id="A0A1I6T8H2"/>
<dbReference type="GO" id="GO:0005524">
    <property type="term" value="F:ATP binding"/>
    <property type="evidence" value="ECO:0007669"/>
    <property type="project" value="UniProtKB-UniRule"/>
</dbReference>
<dbReference type="PROSITE" id="PS00112">
    <property type="entry name" value="PHOSPHAGEN_KINASE"/>
    <property type="match status" value="1"/>
</dbReference>
<protein>
    <recommendedName>
        <fullName evidence="6">Protein-arginine kinase</fullName>
        <ecNumber evidence="6">2.7.14.1</ecNumber>
    </recommendedName>
</protein>
<evidence type="ECO:0000256" key="7">
    <source>
        <dbReference type="PROSITE-ProRule" id="PRU00843"/>
    </source>
</evidence>
<evidence type="ECO:0000256" key="8">
    <source>
        <dbReference type="RuleBase" id="RU000505"/>
    </source>
</evidence>
<reference evidence="11" key="1">
    <citation type="submission" date="2016-10" db="EMBL/GenBank/DDBJ databases">
        <authorList>
            <person name="Varghese N."/>
            <person name="Submissions S."/>
        </authorList>
    </citation>
    <scope>NUCLEOTIDE SEQUENCE [LARGE SCALE GENOMIC DNA]</scope>
    <source>
        <strain evidence="11">DSM 45789</strain>
    </source>
</reference>
<dbReference type="OrthoDB" id="9791353at2"/>
<accession>A0A1I6T8H2</accession>
<proteinExistence type="inferred from homology"/>
<dbReference type="InterPro" id="IPR014746">
    <property type="entry name" value="Gln_synth/guanido_kin_cat_dom"/>
</dbReference>
<evidence type="ECO:0000256" key="4">
    <source>
        <dbReference type="ARBA" id="ARBA00022840"/>
    </source>
</evidence>
<keyword evidence="11" id="KW-1185">Reference proteome</keyword>
<keyword evidence="2 6" id="KW-0547">Nucleotide-binding</keyword>
<feature type="binding site" evidence="6 7">
    <location>
        <begin position="27"/>
        <end position="31"/>
    </location>
    <ligand>
        <name>ATP</name>
        <dbReference type="ChEBI" id="CHEBI:30616"/>
    </ligand>
</feature>
<dbReference type="Gene3D" id="3.30.590.10">
    <property type="entry name" value="Glutamine synthetase/guanido kinase, catalytic domain"/>
    <property type="match status" value="1"/>
</dbReference>
<comment type="function">
    <text evidence="6">Catalyzes the specific phosphorylation of arginine residues in proteins.</text>
</comment>
<dbReference type="FunFam" id="3.30.590.10:FF:000007">
    <property type="entry name" value="Protein-arginine kinase"/>
    <property type="match status" value="1"/>
</dbReference>
<dbReference type="GO" id="GO:0004111">
    <property type="term" value="F:creatine kinase activity"/>
    <property type="evidence" value="ECO:0007669"/>
    <property type="project" value="InterPro"/>
</dbReference>
<comment type="catalytic activity">
    <reaction evidence="5 6">
        <text>L-arginyl-[protein] + ATP = N(omega)-phospho-L-arginyl-[protein] + ADP + H(+)</text>
        <dbReference type="Rhea" id="RHEA:43384"/>
        <dbReference type="Rhea" id="RHEA-COMP:10532"/>
        <dbReference type="Rhea" id="RHEA-COMP:10533"/>
        <dbReference type="ChEBI" id="CHEBI:15378"/>
        <dbReference type="ChEBI" id="CHEBI:29965"/>
        <dbReference type="ChEBI" id="CHEBI:30616"/>
        <dbReference type="ChEBI" id="CHEBI:83226"/>
        <dbReference type="ChEBI" id="CHEBI:456216"/>
        <dbReference type="EC" id="2.7.14.1"/>
    </reaction>
</comment>
<dbReference type="NCBIfam" id="NF002195">
    <property type="entry name" value="PRK01059.1-5"/>
    <property type="match status" value="1"/>
</dbReference>
<comment type="similarity">
    <text evidence="6 7 8">Belongs to the ATP:guanido phosphotransferase family.</text>
</comment>
<keyword evidence="6" id="KW-0021">Allosteric enzyme</keyword>
<evidence type="ECO:0000313" key="11">
    <source>
        <dbReference type="Proteomes" id="UP000198660"/>
    </source>
</evidence>
<dbReference type="GO" id="GO:0046314">
    <property type="term" value="P:phosphocreatine biosynthetic process"/>
    <property type="evidence" value="ECO:0007669"/>
    <property type="project" value="InterPro"/>
</dbReference>
<evidence type="ECO:0000256" key="5">
    <source>
        <dbReference type="ARBA" id="ARBA00051816"/>
    </source>
</evidence>
<gene>
    <name evidence="6" type="primary">mcsB</name>
    <name evidence="10" type="ORF">SAMN05444972_10987</name>
</gene>
<evidence type="ECO:0000256" key="1">
    <source>
        <dbReference type="ARBA" id="ARBA00022679"/>
    </source>
</evidence>
<feature type="binding site" evidence="6 7">
    <location>
        <position position="93"/>
    </location>
    <ligand>
        <name>ATP</name>
        <dbReference type="ChEBI" id="CHEBI:30616"/>
    </ligand>
</feature>
<comment type="activity regulation">
    <text evidence="6">Appears to be allosterically activated by the binding of pArg-containing polypeptides to the pArg-binding pocket localized in the C-terminal domain of McsB.</text>
</comment>
<feature type="binding site" evidence="6 7">
    <location>
        <begin position="178"/>
        <end position="182"/>
    </location>
    <ligand>
        <name>ATP</name>
        <dbReference type="ChEBI" id="CHEBI:30616"/>
    </ligand>
</feature>
<dbReference type="PANTHER" id="PTHR11547:SF38">
    <property type="entry name" value="ARGININE KINASE 1-RELATED"/>
    <property type="match status" value="1"/>
</dbReference>
<dbReference type="NCBIfam" id="NF002194">
    <property type="entry name" value="PRK01059.1-4"/>
    <property type="match status" value="1"/>
</dbReference>
<evidence type="ECO:0000259" key="9">
    <source>
        <dbReference type="PROSITE" id="PS51510"/>
    </source>
</evidence>
<dbReference type="RefSeq" id="WP_091837860.1">
    <property type="nucleotide sequence ID" value="NZ_FPAA01000009.1"/>
</dbReference>
<dbReference type="EMBL" id="FPAA01000009">
    <property type="protein sequence ID" value="SFS85504.1"/>
    <property type="molecule type" value="Genomic_DNA"/>
</dbReference>
<sequence length="368" mass="41604">MSLKRFTEHALSEWMRGKGPQSDIVISSRVRVARNLSGLPFPMLATSAQSSQVVRRVEEALQSAKEFPILAKAELIRMDDLSELEKRVLVEKHLISPHLAEESRHGAVVLSKDEAISIMINEEDHIRIQVLYPGFQPQEAWRIANQLDDWFEKQLTYAFSEQTGYLTSCPTNVGTGIRASVMVHLPALAMTNQLPRLFPAITQVGLAVRGIYGEGSEALGNLYQVSNQVTLGQQEEEIIDKLAGVAKQMIQHEQNARQRLVEGSSIQLEDRVYRSYGVLSQARVISSKEAMERLSDLRLGIDMGILHDIDANVMNELIVMTQPGFLQQYARARLDSQERDVRRAVMIRERLHHEESEDEQLKGRPDTK</sequence>
<feature type="binding site" evidence="6 7">
    <location>
        <position position="127"/>
    </location>
    <ligand>
        <name>ATP</name>
        <dbReference type="ChEBI" id="CHEBI:30616"/>
    </ligand>
</feature>
<evidence type="ECO:0000256" key="3">
    <source>
        <dbReference type="ARBA" id="ARBA00022777"/>
    </source>
</evidence>
<dbReference type="PANTHER" id="PTHR11547">
    <property type="entry name" value="ARGININE OR CREATINE KINASE"/>
    <property type="match status" value="1"/>
</dbReference>
<keyword evidence="1 6" id="KW-0808">Transferase</keyword>
<dbReference type="InterPro" id="IPR000749">
    <property type="entry name" value="ATP-guanido_PTrfase"/>
</dbReference>
<dbReference type="Pfam" id="PF00217">
    <property type="entry name" value="ATP-gua_Ptrans"/>
    <property type="match status" value="1"/>
</dbReference>
<name>A0A1I6T8H2_9BACL</name>
<evidence type="ECO:0000313" key="10">
    <source>
        <dbReference type="EMBL" id="SFS85504.1"/>
    </source>
</evidence>
<dbReference type="Proteomes" id="UP000198660">
    <property type="component" value="Unassembled WGS sequence"/>
</dbReference>
<dbReference type="HAMAP" id="MF_00602">
    <property type="entry name" value="Prot_Arg_kinase"/>
    <property type="match status" value="1"/>
</dbReference>
<dbReference type="SUPFAM" id="SSF55931">
    <property type="entry name" value="Glutamine synthetase/guanido kinase"/>
    <property type="match status" value="1"/>
</dbReference>
<dbReference type="InterPro" id="IPR023660">
    <property type="entry name" value="Arg_Kinase"/>
</dbReference>
<dbReference type="GO" id="GO:0005615">
    <property type="term" value="C:extracellular space"/>
    <property type="evidence" value="ECO:0007669"/>
    <property type="project" value="TreeGrafter"/>
</dbReference>
<feature type="short sequence motif" description="RDXXRA motif of the pArg binding pocket involved in allosteric regulation" evidence="6">
    <location>
        <begin position="339"/>
        <end position="344"/>
    </location>
</feature>
<organism evidence="10 11">
    <name type="scientific">Marininema halotolerans</name>
    <dbReference type="NCBI Taxonomy" id="1155944"/>
    <lineage>
        <taxon>Bacteria</taxon>
        <taxon>Bacillati</taxon>
        <taxon>Bacillota</taxon>
        <taxon>Bacilli</taxon>
        <taxon>Bacillales</taxon>
        <taxon>Thermoactinomycetaceae</taxon>
        <taxon>Marininema</taxon>
    </lineage>
</organism>
<keyword evidence="4 6" id="KW-0067">ATP-binding</keyword>
<evidence type="ECO:0000256" key="6">
    <source>
        <dbReference type="HAMAP-Rule" id="MF_00602"/>
    </source>
</evidence>
<feature type="domain" description="Phosphagen kinase C-terminal" evidence="9">
    <location>
        <begin position="24"/>
        <end position="256"/>
    </location>
</feature>